<dbReference type="Proteomes" id="UP000273811">
    <property type="component" value="Unassembled WGS sequence"/>
</dbReference>
<evidence type="ECO:0000256" key="5">
    <source>
        <dbReference type="ARBA" id="ARBA00023015"/>
    </source>
</evidence>
<keyword evidence="8" id="KW-0804">Transcription</keyword>
<keyword evidence="2" id="KW-0240">DNA-directed RNA polymerase</keyword>
<evidence type="ECO:0000256" key="7">
    <source>
        <dbReference type="ARBA" id="ARBA00023125"/>
    </source>
</evidence>
<evidence type="ECO:0000313" key="12">
    <source>
        <dbReference type="Proteomes" id="UP000273811"/>
    </source>
</evidence>
<dbReference type="PIRSF" id="PIRSF000774">
    <property type="entry name" value="RpoN"/>
    <property type="match status" value="1"/>
</dbReference>
<dbReference type="PROSITE" id="PS00717">
    <property type="entry name" value="SIGMA54_1"/>
    <property type="match status" value="1"/>
</dbReference>
<accession>A0A451GCQ2</accession>
<evidence type="ECO:0000256" key="2">
    <source>
        <dbReference type="ARBA" id="ARBA00022478"/>
    </source>
</evidence>
<name>A0A451GCQ2_9BACI</name>
<keyword evidence="4" id="KW-0548">Nucleotidyltransferase</keyword>
<dbReference type="Gene3D" id="1.10.10.60">
    <property type="entry name" value="Homeodomain-like"/>
    <property type="match status" value="1"/>
</dbReference>
<feature type="domain" description="RNA polymerase sigma factor 54 DNA-binding" evidence="9">
    <location>
        <begin position="283"/>
        <end position="444"/>
    </location>
</feature>
<dbReference type="InterPro" id="IPR000394">
    <property type="entry name" value="RNA_pol_sigma_54"/>
</dbReference>
<dbReference type="GO" id="GO:0000428">
    <property type="term" value="C:DNA-directed RNA polymerase complex"/>
    <property type="evidence" value="ECO:0007669"/>
    <property type="project" value="UniProtKB-KW"/>
</dbReference>
<comment type="similarity">
    <text evidence="1">Belongs to the sigma-54 factor family.</text>
</comment>
<dbReference type="EMBL" id="QYTU02000007">
    <property type="protein sequence ID" value="RWR13169.1"/>
    <property type="molecule type" value="Genomic_DNA"/>
</dbReference>
<dbReference type="NCBIfam" id="TIGR02395">
    <property type="entry name" value="rpoN_sigma"/>
    <property type="match status" value="1"/>
</dbReference>
<dbReference type="GO" id="GO:0016987">
    <property type="term" value="F:sigma factor activity"/>
    <property type="evidence" value="ECO:0007669"/>
    <property type="project" value="UniProtKB-KW"/>
</dbReference>
<keyword evidence="12" id="KW-1185">Reference proteome</keyword>
<dbReference type="Gene3D" id="1.10.260.40">
    <property type="entry name" value="lambda repressor-like DNA-binding domains"/>
    <property type="match status" value="1"/>
</dbReference>
<organism evidence="11 12">
    <name type="scientific">Siminovitchia fortis</name>
    <dbReference type="NCBI Taxonomy" id="254758"/>
    <lineage>
        <taxon>Bacteria</taxon>
        <taxon>Bacillati</taxon>
        <taxon>Bacillota</taxon>
        <taxon>Bacilli</taxon>
        <taxon>Bacillales</taxon>
        <taxon>Bacillaceae</taxon>
        <taxon>Siminovitchia</taxon>
    </lineage>
</organism>
<protein>
    <submittedName>
        <fullName evidence="11">RNA polymerase sigma-54 factor</fullName>
    </submittedName>
</protein>
<gene>
    <name evidence="11" type="primary">rpoN</name>
    <name evidence="11" type="ORF">D4N35_005200</name>
</gene>
<dbReference type="GO" id="GO:0003677">
    <property type="term" value="F:DNA binding"/>
    <property type="evidence" value="ECO:0007669"/>
    <property type="project" value="UniProtKB-KW"/>
</dbReference>
<comment type="caution">
    <text evidence="11">The sequence shown here is derived from an EMBL/GenBank/DDBJ whole genome shotgun (WGS) entry which is preliminary data.</text>
</comment>
<dbReference type="OrthoDB" id="9814402at2"/>
<dbReference type="Pfam" id="PF04552">
    <property type="entry name" value="Sigma54_DBD"/>
    <property type="match status" value="1"/>
</dbReference>
<dbReference type="PANTHER" id="PTHR32248:SF4">
    <property type="entry name" value="RNA POLYMERASE SIGMA-54 FACTOR"/>
    <property type="match status" value="1"/>
</dbReference>
<dbReference type="Pfam" id="PF04963">
    <property type="entry name" value="Sigma54_CBD"/>
    <property type="match status" value="1"/>
</dbReference>
<dbReference type="InterPro" id="IPR007634">
    <property type="entry name" value="RNA_pol_sigma_54_DNA-bd"/>
</dbReference>
<dbReference type="InterPro" id="IPR038709">
    <property type="entry name" value="RpoN_core-bd_sf"/>
</dbReference>
<reference evidence="11" key="1">
    <citation type="submission" date="2018-12" db="EMBL/GenBank/DDBJ databases">
        <authorList>
            <person name="Sun L."/>
            <person name="Chen Z."/>
        </authorList>
    </citation>
    <scope>NUCLEOTIDE SEQUENCE [LARGE SCALE GENOMIC DNA]</scope>
    <source>
        <strain evidence="11">DSM 16012</strain>
    </source>
</reference>
<dbReference type="RefSeq" id="WP_120071081.1">
    <property type="nucleotide sequence ID" value="NZ_CP126113.1"/>
</dbReference>
<evidence type="ECO:0000256" key="8">
    <source>
        <dbReference type="ARBA" id="ARBA00023163"/>
    </source>
</evidence>
<dbReference type="GO" id="GO:0016779">
    <property type="term" value="F:nucleotidyltransferase activity"/>
    <property type="evidence" value="ECO:0007669"/>
    <property type="project" value="UniProtKB-KW"/>
</dbReference>
<dbReference type="PANTHER" id="PTHR32248">
    <property type="entry name" value="RNA POLYMERASE SIGMA-54 FACTOR"/>
    <property type="match status" value="1"/>
</dbReference>
<keyword evidence="6" id="KW-0731">Sigma factor</keyword>
<dbReference type="Gene3D" id="1.10.10.1330">
    <property type="entry name" value="RNA polymerase sigma-54 factor, core-binding domain"/>
    <property type="match status" value="1"/>
</dbReference>
<sequence>MKLEPALLQKQTLNLTMTQELQQAITILQYTAHELTAFLEMKEMENPLIQLESPIVRSVDPRYDRVRKRKVTNPENDQNKWLEQMAEPTEGLADHLFSQLVMKALSDFQEKLVEQFIYNLDPNGYLTITVEEAAGITGTSIEEAEEILQLVQSLEPAGVAARSLQECLVLQAWRRDDTPELAVELLTEYFNEFAEKKWKVLSEKLDVSLKEIQQAADFITTLDPRPGTRFDYERPQYVIPDLILEINDGKMELQLFERHLPAVRYQSDYYNEMASVADDKVKQYLNDKRQDFRWIMRSIEQRKQTLMKVGMAIIEEQQDFFLKGPRFLKPLTLKDVAEKIEVHESTVSRAIRGKYIQTPSGMHELKKFFSQALQSNTASDGEQASAGQAKALIKGLIDKEDKGKPLSDQAIANMLKEKGLTLSRRTVAKYREQLRIPSSTKRKRYE</sequence>
<dbReference type="InterPro" id="IPR010982">
    <property type="entry name" value="Lambda_DNA-bd_dom_sf"/>
</dbReference>
<feature type="domain" description="RNA polymerase sigma factor 54 core-binding" evidence="10">
    <location>
        <begin position="82"/>
        <end position="269"/>
    </location>
</feature>
<keyword evidence="5" id="KW-0805">Transcription regulation</keyword>
<dbReference type="GO" id="GO:0001216">
    <property type="term" value="F:DNA-binding transcription activator activity"/>
    <property type="evidence" value="ECO:0007669"/>
    <property type="project" value="InterPro"/>
</dbReference>
<dbReference type="AlphaFoldDB" id="A0A451GCQ2"/>
<dbReference type="GO" id="GO:0006352">
    <property type="term" value="P:DNA-templated transcription initiation"/>
    <property type="evidence" value="ECO:0007669"/>
    <property type="project" value="InterPro"/>
</dbReference>
<dbReference type="PROSITE" id="PS00718">
    <property type="entry name" value="SIGMA54_2"/>
    <property type="match status" value="1"/>
</dbReference>
<evidence type="ECO:0000256" key="4">
    <source>
        <dbReference type="ARBA" id="ARBA00022695"/>
    </source>
</evidence>
<keyword evidence="7" id="KW-0238">DNA-binding</keyword>
<evidence type="ECO:0000256" key="6">
    <source>
        <dbReference type="ARBA" id="ARBA00023082"/>
    </source>
</evidence>
<keyword evidence="3" id="KW-0808">Transferase</keyword>
<evidence type="ECO:0000256" key="1">
    <source>
        <dbReference type="ARBA" id="ARBA00008798"/>
    </source>
</evidence>
<dbReference type="PRINTS" id="PR00045">
    <property type="entry name" value="SIGMA54FCT"/>
</dbReference>
<evidence type="ECO:0000259" key="10">
    <source>
        <dbReference type="Pfam" id="PF04963"/>
    </source>
</evidence>
<dbReference type="PROSITE" id="PS50044">
    <property type="entry name" value="SIGMA54_3"/>
    <property type="match status" value="1"/>
</dbReference>
<dbReference type="Pfam" id="PF00309">
    <property type="entry name" value="Sigma54_AID"/>
    <property type="match status" value="1"/>
</dbReference>
<dbReference type="InterPro" id="IPR007046">
    <property type="entry name" value="RNA_pol_sigma_54_core-bd"/>
</dbReference>
<evidence type="ECO:0000256" key="3">
    <source>
        <dbReference type="ARBA" id="ARBA00022679"/>
    </source>
</evidence>
<evidence type="ECO:0000313" key="11">
    <source>
        <dbReference type="EMBL" id="RWR13169.1"/>
    </source>
</evidence>
<proteinExistence type="inferred from homology"/>
<evidence type="ECO:0000259" key="9">
    <source>
        <dbReference type="Pfam" id="PF04552"/>
    </source>
</evidence>